<evidence type="ECO:0000313" key="4">
    <source>
        <dbReference type="Proteomes" id="UP000663845"/>
    </source>
</evidence>
<feature type="transmembrane region" description="Helical" evidence="1">
    <location>
        <begin position="16"/>
        <end position="37"/>
    </location>
</feature>
<protein>
    <submittedName>
        <fullName evidence="2">Uncharacterized protein</fullName>
    </submittedName>
</protein>
<reference evidence="2" key="1">
    <citation type="submission" date="2021-02" db="EMBL/GenBank/DDBJ databases">
        <authorList>
            <person name="Nowell W R."/>
        </authorList>
    </citation>
    <scope>NUCLEOTIDE SEQUENCE</scope>
</reference>
<organism evidence="2 4">
    <name type="scientific">Adineta steineri</name>
    <dbReference type="NCBI Taxonomy" id="433720"/>
    <lineage>
        <taxon>Eukaryota</taxon>
        <taxon>Metazoa</taxon>
        <taxon>Spiralia</taxon>
        <taxon>Gnathifera</taxon>
        <taxon>Rotifera</taxon>
        <taxon>Eurotatoria</taxon>
        <taxon>Bdelloidea</taxon>
        <taxon>Adinetida</taxon>
        <taxon>Adinetidae</taxon>
        <taxon>Adineta</taxon>
    </lineage>
</organism>
<evidence type="ECO:0000313" key="3">
    <source>
        <dbReference type="EMBL" id="CAF3522983.1"/>
    </source>
</evidence>
<accession>A0A813Q9H7</accession>
<comment type="caution">
    <text evidence="2">The sequence shown here is derived from an EMBL/GenBank/DDBJ whole genome shotgun (WGS) entry which is preliminary data.</text>
</comment>
<evidence type="ECO:0000256" key="1">
    <source>
        <dbReference type="SAM" id="Phobius"/>
    </source>
</evidence>
<gene>
    <name evidence="2" type="ORF">JYZ213_LOCUS3248</name>
    <name evidence="3" type="ORF">OXD698_LOCUS2528</name>
</gene>
<dbReference type="Proteomes" id="UP000663845">
    <property type="component" value="Unassembled WGS sequence"/>
</dbReference>
<dbReference type="EMBL" id="CAJOAZ010000084">
    <property type="protein sequence ID" value="CAF3522983.1"/>
    <property type="molecule type" value="Genomic_DNA"/>
</dbReference>
<dbReference type="AlphaFoldDB" id="A0A813Q9H7"/>
<name>A0A813Q9H7_9BILA</name>
<keyword evidence="1" id="KW-1133">Transmembrane helix</keyword>
<sequence length="115" mass="13405">MFGIGRKNFGSSMIPVYLLSFILITNQFLFIHSFVIIHDDQDQNQLDTLRQAVIQRLIDNTLINLEDSSADDDDLQTLIEPTVQRRYCCMNPLSGRKRFVRDLARKQQLSDIFIQ</sequence>
<proteinExistence type="predicted"/>
<dbReference type="EMBL" id="CAJNOG010000017">
    <property type="protein sequence ID" value="CAF0764326.1"/>
    <property type="molecule type" value="Genomic_DNA"/>
</dbReference>
<dbReference type="Proteomes" id="UP000663844">
    <property type="component" value="Unassembled WGS sequence"/>
</dbReference>
<keyword evidence="1" id="KW-0472">Membrane</keyword>
<evidence type="ECO:0000313" key="2">
    <source>
        <dbReference type="EMBL" id="CAF0764326.1"/>
    </source>
</evidence>
<keyword evidence="1" id="KW-0812">Transmembrane</keyword>